<dbReference type="SUPFAM" id="SSF46689">
    <property type="entry name" value="Homeodomain-like"/>
    <property type="match status" value="2"/>
</dbReference>
<keyword evidence="5" id="KW-1185">Reference proteome</keyword>
<dbReference type="InterPro" id="IPR018062">
    <property type="entry name" value="HTH_AraC-typ_CS"/>
</dbReference>
<keyword evidence="3" id="KW-0804">Transcription</keyword>
<dbReference type="Proteomes" id="UP000515561">
    <property type="component" value="Chromosome"/>
</dbReference>
<dbReference type="PROSITE" id="PS00041">
    <property type="entry name" value="HTH_ARAC_FAMILY_1"/>
    <property type="match status" value="1"/>
</dbReference>
<dbReference type="AlphaFoldDB" id="A0A6S6R3P0"/>
<dbReference type="RefSeq" id="WP_184092367.1">
    <property type="nucleotide sequence ID" value="NZ_AP023367.1"/>
</dbReference>
<protein>
    <submittedName>
        <fullName evidence="4">AraC family transcriptional regulator</fullName>
    </submittedName>
</protein>
<accession>A0A6S6R3P0</accession>
<name>A0A6S6R3P0_9FIRM</name>
<dbReference type="InterPro" id="IPR020449">
    <property type="entry name" value="Tscrpt_reg_AraC-type_HTH"/>
</dbReference>
<dbReference type="EMBL" id="AP023367">
    <property type="protein sequence ID" value="BCJ95979.1"/>
    <property type="molecule type" value="Genomic_DNA"/>
</dbReference>
<evidence type="ECO:0000256" key="3">
    <source>
        <dbReference type="ARBA" id="ARBA00023163"/>
    </source>
</evidence>
<keyword evidence="2" id="KW-0238">DNA-binding</keyword>
<keyword evidence="1" id="KW-0805">Transcription regulation</keyword>
<dbReference type="PANTHER" id="PTHR47504:SF6">
    <property type="entry name" value="ARAC-FAMILY TRANSCRIPTIONAL REGULATOR"/>
    <property type="match status" value="1"/>
</dbReference>
<proteinExistence type="predicted"/>
<sequence>MSVQVIESMVEWIENNITENPTLTELSGYIGYSPYYCSAKFHETVGITMKQYIAKRKLSLAAIEVKNTKYRFLDIALKYGFSSQEAFTRAFVKAYNCTPFQYRKGPTVIKLYLKPLHLPVRR</sequence>
<dbReference type="PROSITE" id="PS01124">
    <property type="entry name" value="HTH_ARAC_FAMILY_2"/>
    <property type="match status" value="1"/>
</dbReference>
<evidence type="ECO:0000313" key="5">
    <source>
        <dbReference type="Proteomes" id="UP000515561"/>
    </source>
</evidence>
<dbReference type="InterPro" id="IPR009057">
    <property type="entry name" value="Homeodomain-like_sf"/>
</dbReference>
<dbReference type="SMART" id="SM00342">
    <property type="entry name" value="HTH_ARAC"/>
    <property type="match status" value="1"/>
</dbReference>
<organism evidence="4 5">
    <name type="scientific">Anaerocolumna cellulosilytica</name>
    <dbReference type="NCBI Taxonomy" id="433286"/>
    <lineage>
        <taxon>Bacteria</taxon>
        <taxon>Bacillati</taxon>
        <taxon>Bacillota</taxon>
        <taxon>Clostridia</taxon>
        <taxon>Lachnospirales</taxon>
        <taxon>Lachnospiraceae</taxon>
        <taxon>Anaerocolumna</taxon>
    </lineage>
</organism>
<evidence type="ECO:0000256" key="1">
    <source>
        <dbReference type="ARBA" id="ARBA00023015"/>
    </source>
</evidence>
<dbReference type="GO" id="GO:0043565">
    <property type="term" value="F:sequence-specific DNA binding"/>
    <property type="evidence" value="ECO:0007669"/>
    <property type="project" value="InterPro"/>
</dbReference>
<dbReference type="PANTHER" id="PTHR47504">
    <property type="entry name" value="RIGHT ORIGIN-BINDING PROTEIN"/>
    <property type="match status" value="1"/>
</dbReference>
<dbReference type="InterPro" id="IPR018060">
    <property type="entry name" value="HTH_AraC"/>
</dbReference>
<dbReference type="InterPro" id="IPR050959">
    <property type="entry name" value="MarA-like"/>
</dbReference>
<evidence type="ECO:0000256" key="2">
    <source>
        <dbReference type="ARBA" id="ARBA00023125"/>
    </source>
</evidence>
<dbReference type="GO" id="GO:0003700">
    <property type="term" value="F:DNA-binding transcription factor activity"/>
    <property type="evidence" value="ECO:0007669"/>
    <property type="project" value="InterPro"/>
</dbReference>
<dbReference type="PRINTS" id="PR00032">
    <property type="entry name" value="HTHARAC"/>
</dbReference>
<dbReference type="Gene3D" id="1.10.10.60">
    <property type="entry name" value="Homeodomain-like"/>
    <property type="match status" value="2"/>
</dbReference>
<gene>
    <name evidence="4" type="ORF">acsn021_35480</name>
</gene>
<reference evidence="4 5" key="1">
    <citation type="journal article" date="2016" name="Int. J. Syst. Evol. Microbiol.">
        <title>Descriptions of Anaerotaenia torta gen. nov., sp. nov. and Anaerocolumna cellulosilytica gen. nov., sp. nov. isolated from a methanogenic reactor of cattle waste.</title>
        <authorList>
            <person name="Uek A."/>
            <person name="Ohtaki Y."/>
            <person name="Kaku N."/>
            <person name="Ueki K."/>
        </authorList>
    </citation>
    <scope>NUCLEOTIDE SEQUENCE [LARGE SCALE GENOMIC DNA]</scope>
    <source>
        <strain evidence="4 5">SN021</strain>
    </source>
</reference>
<evidence type="ECO:0000313" key="4">
    <source>
        <dbReference type="EMBL" id="BCJ95979.1"/>
    </source>
</evidence>
<dbReference type="KEGG" id="acel:acsn021_35480"/>
<dbReference type="Pfam" id="PF12833">
    <property type="entry name" value="HTH_18"/>
    <property type="match status" value="1"/>
</dbReference>